<dbReference type="GO" id="GO:0022857">
    <property type="term" value="F:transmembrane transporter activity"/>
    <property type="evidence" value="ECO:0007669"/>
    <property type="project" value="InterPro"/>
</dbReference>
<evidence type="ECO:0000313" key="7">
    <source>
        <dbReference type="EMBL" id="GGF40908.1"/>
    </source>
</evidence>
<comment type="caution">
    <text evidence="7">The sequence shown here is derived from an EMBL/GenBank/DDBJ whole genome shotgun (WGS) entry which is preliminary data.</text>
</comment>
<gene>
    <name evidence="7" type="ORF">GCM10011519_13250</name>
</gene>
<name>A0A917BF23_9ACTN</name>
<dbReference type="RefSeq" id="WP_188779069.1">
    <property type="nucleotide sequence ID" value="NZ_BMKQ01000001.1"/>
</dbReference>
<dbReference type="PROSITE" id="PS50850">
    <property type="entry name" value="MFS"/>
    <property type="match status" value="1"/>
</dbReference>
<dbReference type="Proteomes" id="UP000649179">
    <property type="component" value="Unassembled WGS sequence"/>
</dbReference>
<feature type="transmembrane region" description="Helical" evidence="5">
    <location>
        <begin position="144"/>
        <end position="165"/>
    </location>
</feature>
<feature type="transmembrane region" description="Helical" evidence="5">
    <location>
        <begin position="12"/>
        <end position="33"/>
    </location>
</feature>
<sequence>MSGERTPRGLAAARTAVVVSFTVNGFVFSNWAARVPDTRARLGLDTSGLGLLLLCMSVGSLTALALSGRLVQRLGPAGTVGAGTVVNGTGLLLVAVGVGAWASVPVAGVALFLAGAGIGLWDVAMNVEAAEVERRLGRTIMPRFHAAFSGGTVLGAGVGALLEAVDVPLQWHLGAVAVLAVAVSLGTVGGFLPDTVPAVEESAPRGSSAWTEPRTLLIGLMVLALALTEGTANDWLAVALEDGYDVPRYVAVLGFALFVVAMTVGRVLGPPLLDRHGRVPVLWATMVCAGVGVLLLVLGGTPWLVVPGIALWGLGASLGFPVGMSAAADDPGRAAARVSVVSTIGYTAFLAGPPLLGFLGDEAGALRALLVVAVLLVPAALVVPSAREDREVRV</sequence>
<feature type="transmembrane region" description="Helical" evidence="5">
    <location>
        <begin position="48"/>
        <end position="66"/>
    </location>
</feature>
<keyword evidence="8" id="KW-1185">Reference proteome</keyword>
<evidence type="ECO:0000256" key="5">
    <source>
        <dbReference type="SAM" id="Phobius"/>
    </source>
</evidence>
<protein>
    <submittedName>
        <fullName evidence="7">MFS transporter</fullName>
    </submittedName>
</protein>
<comment type="subcellular location">
    <subcellularLocation>
        <location evidence="1">Cell membrane</location>
        <topology evidence="1">Multi-pass membrane protein</topology>
    </subcellularLocation>
</comment>
<evidence type="ECO:0000256" key="2">
    <source>
        <dbReference type="ARBA" id="ARBA00022692"/>
    </source>
</evidence>
<dbReference type="PANTHER" id="PTHR23514:SF13">
    <property type="entry name" value="INNER MEMBRANE PROTEIN YBJJ"/>
    <property type="match status" value="1"/>
</dbReference>
<reference evidence="7" key="2">
    <citation type="submission" date="2020-09" db="EMBL/GenBank/DDBJ databases">
        <authorList>
            <person name="Sun Q."/>
            <person name="Zhou Y."/>
        </authorList>
    </citation>
    <scope>NUCLEOTIDE SEQUENCE</scope>
    <source>
        <strain evidence="7">CGMCC 1.16067</strain>
    </source>
</reference>
<evidence type="ECO:0000313" key="8">
    <source>
        <dbReference type="Proteomes" id="UP000649179"/>
    </source>
</evidence>
<dbReference type="InterPro" id="IPR011701">
    <property type="entry name" value="MFS"/>
</dbReference>
<feature type="transmembrane region" description="Helical" evidence="5">
    <location>
        <begin position="171"/>
        <end position="192"/>
    </location>
</feature>
<feature type="transmembrane region" description="Helical" evidence="5">
    <location>
        <begin position="365"/>
        <end position="383"/>
    </location>
</feature>
<reference evidence="7" key="1">
    <citation type="journal article" date="2014" name="Int. J. Syst. Evol. Microbiol.">
        <title>Complete genome sequence of Corynebacterium casei LMG S-19264T (=DSM 44701T), isolated from a smear-ripened cheese.</title>
        <authorList>
            <consortium name="US DOE Joint Genome Institute (JGI-PGF)"/>
            <person name="Walter F."/>
            <person name="Albersmeier A."/>
            <person name="Kalinowski J."/>
            <person name="Ruckert C."/>
        </authorList>
    </citation>
    <scope>NUCLEOTIDE SEQUENCE</scope>
    <source>
        <strain evidence="7">CGMCC 1.16067</strain>
    </source>
</reference>
<evidence type="ECO:0000259" key="6">
    <source>
        <dbReference type="PROSITE" id="PS50850"/>
    </source>
</evidence>
<evidence type="ECO:0000256" key="4">
    <source>
        <dbReference type="ARBA" id="ARBA00023136"/>
    </source>
</evidence>
<feature type="transmembrane region" description="Helical" evidence="5">
    <location>
        <begin position="340"/>
        <end position="359"/>
    </location>
</feature>
<dbReference type="Gene3D" id="1.20.1250.20">
    <property type="entry name" value="MFS general substrate transporter like domains"/>
    <property type="match status" value="2"/>
</dbReference>
<dbReference type="CDD" id="cd17393">
    <property type="entry name" value="MFS_MosC_like"/>
    <property type="match status" value="1"/>
</dbReference>
<dbReference type="GO" id="GO:0005886">
    <property type="term" value="C:plasma membrane"/>
    <property type="evidence" value="ECO:0007669"/>
    <property type="project" value="UniProtKB-SubCell"/>
</dbReference>
<dbReference type="InterPro" id="IPR036259">
    <property type="entry name" value="MFS_trans_sf"/>
</dbReference>
<feature type="transmembrane region" description="Helical" evidence="5">
    <location>
        <begin position="213"/>
        <end position="229"/>
    </location>
</feature>
<feature type="transmembrane region" description="Helical" evidence="5">
    <location>
        <begin position="249"/>
        <end position="269"/>
    </location>
</feature>
<dbReference type="InterPro" id="IPR020846">
    <property type="entry name" value="MFS_dom"/>
</dbReference>
<dbReference type="AlphaFoldDB" id="A0A917BF23"/>
<dbReference type="InterPro" id="IPR051788">
    <property type="entry name" value="MFS_Transporter"/>
</dbReference>
<dbReference type="Pfam" id="PF07690">
    <property type="entry name" value="MFS_1"/>
    <property type="match status" value="1"/>
</dbReference>
<dbReference type="PANTHER" id="PTHR23514">
    <property type="entry name" value="BYPASS OF STOP CODON PROTEIN 6"/>
    <property type="match status" value="1"/>
</dbReference>
<keyword evidence="2 5" id="KW-0812">Transmembrane</keyword>
<dbReference type="SUPFAM" id="SSF103473">
    <property type="entry name" value="MFS general substrate transporter"/>
    <property type="match status" value="1"/>
</dbReference>
<evidence type="ECO:0000256" key="1">
    <source>
        <dbReference type="ARBA" id="ARBA00004651"/>
    </source>
</evidence>
<feature type="domain" description="Major facilitator superfamily (MFS) profile" evidence="6">
    <location>
        <begin position="13"/>
        <end position="391"/>
    </location>
</feature>
<feature type="transmembrane region" description="Helical" evidence="5">
    <location>
        <begin position="309"/>
        <end position="328"/>
    </location>
</feature>
<keyword evidence="3 5" id="KW-1133">Transmembrane helix</keyword>
<evidence type="ECO:0000256" key="3">
    <source>
        <dbReference type="ARBA" id="ARBA00022989"/>
    </source>
</evidence>
<dbReference type="EMBL" id="BMKQ01000001">
    <property type="protein sequence ID" value="GGF40908.1"/>
    <property type="molecule type" value="Genomic_DNA"/>
</dbReference>
<feature type="transmembrane region" description="Helical" evidence="5">
    <location>
        <begin position="281"/>
        <end position="303"/>
    </location>
</feature>
<organism evidence="7 8">
    <name type="scientific">Marmoricola endophyticus</name>
    <dbReference type="NCBI Taxonomy" id="2040280"/>
    <lineage>
        <taxon>Bacteria</taxon>
        <taxon>Bacillati</taxon>
        <taxon>Actinomycetota</taxon>
        <taxon>Actinomycetes</taxon>
        <taxon>Propionibacteriales</taxon>
        <taxon>Nocardioidaceae</taxon>
        <taxon>Marmoricola</taxon>
    </lineage>
</organism>
<proteinExistence type="predicted"/>
<accession>A0A917BF23</accession>
<keyword evidence="4 5" id="KW-0472">Membrane</keyword>